<dbReference type="PANTHER" id="PTHR10272:SF0">
    <property type="entry name" value="PLATELET-ACTIVATING FACTOR ACETYLHYDROLASE"/>
    <property type="match status" value="1"/>
</dbReference>
<protein>
    <submittedName>
        <fullName evidence="4">Putative lipase (Putative secreted protein)</fullName>
    </submittedName>
</protein>
<sequence>MAGVTTLDVDGLAVEVWYPAESEAGTPRDVYDLRDHLPSELAPAIPDDAPTTFTTPAHRDVPVASGPFPVVYFSHGLGGYRRQSSAITAHLASWGFVVAAPEHAERNLATVLRVAMGTEGASISDDAYAQILAAHAHLASEARFAGALDLSRVAVMGHSAGGGAVQALVDRSPLEADAWIGMATVAAPQASTVPGLLLGGSLDQLATVASMDELFDHEIVASPARLVRIEGAGHLAFSDICVIGRERGGVLAIAQDAGLEIDELVVTLATDGCQPQALPAEDAWPIVGHYAVAHLRDALGVSTPATPITGLEPDAATCFGARIGRNDAR</sequence>
<keyword evidence="1" id="KW-0378">Hydrolase</keyword>
<dbReference type="GO" id="GO:0003847">
    <property type="term" value="F:1-alkyl-2-acetylglycerophosphocholine esterase activity"/>
    <property type="evidence" value="ECO:0007669"/>
    <property type="project" value="TreeGrafter"/>
</dbReference>
<dbReference type="STRING" id="927083.DB32_002579"/>
<name>A0A0F6W229_9BACT</name>
<evidence type="ECO:0000256" key="2">
    <source>
        <dbReference type="ARBA" id="ARBA00022963"/>
    </source>
</evidence>
<evidence type="ECO:0000313" key="4">
    <source>
        <dbReference type="EMBL" id="AKF05430.1"/>
    </source>
</evidence>
<dbReference type="GO" id="GO:0016042">
    <property type="term" value="P:lipid catabolic process"/>
    <property type="evidence" value="ECO:0007669"/>
    <property type="project" value="UniProtKB-KW"/>
</dbReference>
<dbReference type="AlphaFoldDB" id="A0A0F6W229"/>
<accession>A0A0F6W229</accession>
<dbReference type="SUPFAM" id="SSF53474">
    <property type="entry name" value="alpha/beta-Hydrolases"/>
    <property type="match status" value="1"/>
</dbReference>
<dbReference type="Proteomes" id="UP000034883">
    <property type="component" value="Chromosome"/>
</dbReference>
<keyword evidence="3" id="KW-0443">Lipid metabolism</keyword>
<evidence type="ECO:0000313" key="5">
    <source>
        <dbReference type="Proteomes" id="UP000034883"/>
    </source>
</evidence>
<evidence type="ECO:0000256" key="3">
    <source>
        <dbReference type="ARBA" id="ARBA00023098"/>
    </source>
</evidence>
<dbReference type="KEGG" id="samy:DB32_002579"/>
<keyword evidence="5" id="KW-1185">Reference proteome</keyword>
<keyword evidence="2" id="KW-0442">Lipid degradation</keyword>
<dbReference type="Gene3D" id="3.40.50.1820">
    <property type="entry name" value="alpha/beta hydrolase"/>
    <property type="match status" value="1"/>
</dbReference>
<dbReference type="PANTHER" id="PTHR10272">
    <property type="entry name" value="PLATELET-ACTIVATING FACTOR ACETYLHYDROLASE"/>
    <property type="match status" value="1"/>
</dbReference>
<proteinExistence type="predicted"/>
<organism evidence="4 5">
    <name type="scientific">Sandaracinus amylolyticus</name>
    <dbReference type="NCBI Taxonomy" id="927083"/>
    <lineage>
        <taxon>Bacteria</taxon>
        <taxon>Pseudomonadati</taxon>
        <taxon>Myxococcota</taxon>
        <taxon>Polyangia</taxon>
        <taxon>Polyangiales</taxon>
        <taxon>Sandaracinaceae</taxon>
        <taxon>Sandaracinus</taxon>
    </lineage>
</organism>
<dbReference type="Pfam" id="PF03403">
    <property type="entry name" value="PAF-AH_p_II"/>
    <property type="match status" value="1"/>
</dbReference>
<dbReference type="InterPro" id="IPR029058">
    <property type="entry name" value="AB_hydrolase_fold"/>
</dbReference>
<evidence type="ECO:0000256" key="1">
    <source>
        <dbReference type="ARBA" id="ARBA00022801"/>
    </source>
</evidence>
<gene>
    <name evidence="4" type="ORF">DB32_002579</name>
</gene>
<dbReference type="EMBL" id="CP011125">
    <property type="protein sequence ID" value="AKF05430.1"/>
    <property type="molecule type" value="Genomic_DNA"/>
</dbReference>
<reference evidence="4 5" key="1">
    <citation type="submission" date="2015-03" db="EMBL/GenBank/DDBJ databases">
        <title>Genome assembly of Sandaracinus amylolyticus DSM 53668.</title>
        <authorList>
            <person name="Sharma G."/>
            <person name="Subramanian S."/>
        </authorList>
    </citation>
    <scope>NUCLEOTIDE SEQUENCE [LARGE SCALE GENOMIC DNA]</scope>
    <source>
        <strain evidence="4 5">DSM 53668</strain>
    </source>
</reference>